<dbReference type="Pfam" id="PF00353">
    <property type="entry name" value="HemolysinCabind"/>
    <property type="match status" value="1"/>
</dbReference>
<dbReference type="PROSITE" id="PS00330">
    <property type="entry name" value="HEMOLYSIN_CALCIUM"/>
    <property type="match status" value="3"/>
</dbReference>
<dbReference type="InterPro" id="IPR050557">
    <property type="entry name" value="RTX_toxin/Mannuronan_C5-epim"/>
</dbReference>
<dbReference type="InterPro" id="IPR001343">
    <property type="entry name" value="Hemolysn_Ca-bd"/>
</dbReference>
<dbReference type="GO" id="GO:0005576">
    <property type="term" value="C:extracellular region"/>
    <property type="evidence" value="ECO:0007669"/>
    <property type="project" value="UniProtKB-SubCell"/>
</dbReference>
<dbReference type="PANTHER" id="PTHR38340">
    <property type="entry name" value="S-LAYER PROTEIN"/>
    <property type="match status" value="1"/>
</dbReference>
<dbReference type="SUPFAM" id="SSF51120">
    <property type="entry name" value="beta-Roll"/>
    <property type="match status" value="1"/>
</dbReference>
<reference evidence="3" key="1">
    <citation type="submission" date="2021-01" db="EMBL/GenBank/DDBJ databases">
        <title>Rhizobium sp. strain KVB221 16S ribosomal RNA gene Genome sequencing and assembly.</title>
        <authorList>
            <person name="Kang M."/>
        </authorList>
    </citation>
    <scope>NUCLEOTIDE SEQUENCE</scope>
    <source>
        <strain evidence="3">KVB221</strain>
    </source>
</reference>
<dbReference type="Proteomes" id="UP000633219">
    <property type="component" value="Unassembled WGS sequence"/>
</dbReference>
<comment type="subcellular location">
    <subcellularLocation>
        <location evidence="1">Secreted</location>
    </subcellularLocation>
</comment>
<dbReference type="PRINTS" id="PR00313">
    <property type="entry name" value="CABNDNGRPT"/>
</dbReference>
<keyword evidence="4" id="KW-1185">Reference proteome</keyword>
<accession>A0A936YN30</accession>
<evidence type="ECO:0000256" key="2">
    <source>
        <dbReference type="ARBA" id="ARBA00022525"/>
    </source>
</evidence>
<proteinExistence type="predicted"/>
<name>A0A936YN30_9HYPH</name>
<protein>
    <recommendedName>
        <fullName evidence="5">Calcium-binding protein</fullName>
    </recommendedName>
</protein>
<evidence type="ECO:0000313" key="3">
    <source>
        <dbReference type="EMBL" id="MBL0371291.1"/>
    </source>
</evidence>
<dbReference type="EMBL" id="JAEQNC010000002">
    <property type="protein sequence ID" value="MBL0371291.1"/>
    <property type="molecule type" value="Genomic_DNA"/>
</dbReference>
<evidence type="ECO:0000256" key="1">
    <source>
        <dbReference type="ARBA" id="ARBA00004613"/>
    </source>
</evidence>
<evidence type="ECO:0000313" key="4">
    <source>
        <dbReference type="Proteomes" id="UP000633219"/>
    </source>
</evidence>
<sequence length="250" mass="26807">MASITISEAAGNYSFEVDNFSLSMSGDWYSIGTSTLKYGDNKNNYVELHGKFNYSSGWSNAEAYDVIRSVDSLKLVENGKAQLTVTDLDILRADVKSEASIHSYFERQAYTINGNNGSNDISAAGMADKINGNGGNDQLSGLGGNDRLFGGAGNDTILGGKGADQLSGGAGADTFSFIKGDGRDTIADFTASGRGQDHIDLDDFGANLKFKNLDIDKLGRHDVDIDFGNGDHLILKDVNIRDIDARDFIF</sequence>
<dbReference type="GO" id="GO:0005509">
    <property type="term" value="F:calcium ion binding"/>
    <property type="evidence" value="ECO:0007669"/>
    <property type="project" value="InterPro"/>
</dbReference>
<dbReference type="InterPro" id="IPR018511">
    <property type="entry name" value="Hemolysin-typ_Ca-bd_CS"/>
</dbReference>
<evidence type="ECO:0008006" key="5">
    <source>
        <dbReference type="Google" id="ProtNLM"/>
    </source>
</evidence>
<organism evidence="3 4">
    <name type="scientific">Rhizobium setariae</name>
    <dbReference type="NCBI Taxonomy" id="2801340"/>
    <lineage>
        <taxon>Bacteria</taxon>
        <taxon>Pseudomonadati</taxon>
        <taxon>Pseudomonadota</taxon>
        <taxon>Alphaproteobacteria</taxon>
        <taxon>Hyphomicrobiales</taxon>
        <taxon>Rhizobiaceae</taxon>
        <taxon>Rhizobium/Agrobacterium group</taxon>
        <taxon>Rhizobium</taxon>
    </lineage>
</organism>
<dbReference type="RefSeq" id="WP_201653747.1">
    <property type="nucleotide sequence ID" value="NZ_JAEQNC010000002.1"/>
</dbReference>
<dbReference type="Gene3D" id="2.150.10.10">
    <property type="entry name" value="Serralysin-like metalloprotease, C-terminal"/>
    <property type="match status" value="1"/>
</dbReference>
<dbReference type="InterPro" id="IPR011049">
    <property type="entry name" value="Serralysin-like_metalloprot_C"/>
</dbReference>
<keyword evidence="2" id="KW-0964">Secreted</keyword>
<dbReference type="AlphaFoldDB" id="A0A936YN30"/>
<dbReference type="PANTHER" id="PTHR38340:SF1">
    <property type="entry name" value="S-LAYER PROTEIN"/>
    <property type="match status" value="1"/>
</dbReference>
<gene>
    <name evidence="3" type="ORF">JJB09_04550</name>
</gene>
<comment type="caution">
    <text evidence="3">The sequence shown here is derived from an EMBL/GenBank/DDBJ whole genome shotgun (WGS) entry which is preliminary data.</text>
</comment>